<name>A0AAQ3TTQ1_PASNO</name>
<sequence>MSLIHSFTKLVTTILANQLVPHLLDLVSNNQTTFIKGWNTATFGQSHQSTPLHSLYADLGQWAARTDHFSPLRDQARGPVFSYSFYSSLGCPNSLVSAASQETKAVLMPKSVLLPLVDKVADKLPGWKASLLNHAGRLVVVKSILATMAALDLPKWMIRAIDTLRRGFLWKGQEPRGKLSSLLD</sequence>
<accession>A0AAQ3TTQ1</accession>
<reference evidence="1 2" key="1">
    <citation type="submission" date="2024-02" db="EMBL/GenBank/DDBJ databases">
        <title>High-quality chromosome-scale genome assembly of Pensacola bahiagrass (Paspalum notatum Flugge var. saurae).</title>
        <authorList>
            <person name="Vega J.M."/>
            <person name="Podio M."/>
            <person name="Orjuela J."/>
            <person name="Siena L.A."/>
            <person name="Pessino S.C."/>
            <person name="Combes M.C."/>
            <person name="Mariac C."/>
            <person name="Albertini E."/>
            <person name="Pupilli F."/>
            <person name="Ortiz J.P.A."/>
            <person name="Leblanc O."/>
        </authorList>
    </citation>
    <scope>NUCLEOTIDE SEQUENCE [LARGE SCALE GENOMIC DNA]</scope>
    <source>
        <strain evidence="1">R1</strain>
        <tissue evidence="1">Leaf</tissue>
    </source>
</reference>
<protein>
    <recommendedName>
        <fullName evidence="3">Reverse transcriptase</fullName>
    </recommendedName>
</protein>
<proteinExistence type="predicted"/>
<dbReference type="PANTHER" id="PTHR33116:SF78">
    <property type="entry name" value="OS12G0587133 PROTEIN"/>
    <property type="match status" value="1"/>
</dbReference>
<organism evidence="1 2">
    <name type="scientific">Paspalum notatum var. saurae</name>
    <dbReference type="NCBI Taxonomy" id="547442"/>
    <lineage>
        <taxon>Eukaryota</taxon>
        <taxon>Viridiplantae</taxon>
        <taxon>Streptophyta</taxon>
        <taxon>Embryophyta</taxon>
        <taxon>Tracheophyta</taxon>
        <taxon>Spermatophyta</taxon>
        <taxon>Magnoliopsida</taxon>
        <taxon>Liliopsida</taxon>
        <taxon>Poales</taxon>
        <taxon>Poaceae</taxon>
        <taxon>PACMAD clade</taxon>
        <taxon>Panicoideae</taxon>
        <taxon>Andropogonodae</taxon>
        <taxon>Paspaleae</taxon>
        <taxon>Paspalinae</taxon>
        <taxon>Paspalum</taxon>
    </lineage>
</organism>
<dbReference type="PANTHER" id="PTHR33116">
    <property type="entry name" value="REVERSE TRANSCRIPTASE ZINC-BINDING DOMAIN-CONTAINING PROTEIN-RELATED-RELATED"/>
    <property type="match status" value="1"/>
</dbReference>
<evidence type="ECO:0008006" key="3">
    <source>
        <dbReference type="Google" id="ProtNLM"/>
    </source>
</evidence>
<evidence type="ECO:0000313" key="2">
    <source>
        <dbReference type="Proteomes" id="UP001341281"/>
    </source>
</evidence>
<evidence type="ECO:0000313" key="1">
    <source>
        <dbReference type="EMBL" id="WVZ76877.1"/>
    </source>
</evidence>
<dbReference type="EMBL" id="CP144749">
    <property type="protein sequence ID" value="WVZ76877.1"/>
    <property type="molecule type" value="Genomic_DNA"/>
</dbReference>
<dbReference type="AlphaFoldDB" id="A0AAQ3TTQ1"/>
<dbReference type="Proteomes" id="UP001341281">
    <property type="component" value="Chromosome 05"/>
</dbReference>
<gene>
    <name evidence="1" type="ORF">U9M48_024799</name>
</gene>
<keyword evidence="2" id="KW-1185">Reference proteome</keyword>